<feature type="compositionally biased region" description="Low complexity" evidence="1">
    <location>
        <begin position="115"/>
        <end position="129"/>
    </location>
</feature>
<feature type="compositionally biased region" description="Basic and acidic residues" evidence="1">
    <location>
        <begin position="93"/>
        <end position="114"/>
    </location>
</feature>
<organism evidence="2 3">
    <name type="scientific">Striga asiatica</name>
    <name type="common">Asiatic witchweed</name>
    <name type="synonym">Buchnera asiatica</name>
    <dbReference type="NCBI Taxonomy" id="4170"/>
    <lineage>
        <taxon>Eukaryota</taxon>
        <taxon>Viridiplantae</taxon>
        <taxon>Streptophyta</taxon>
        <taxon>Embryophyta</taxon>
        <taxon>Tracheophyta</taxon>
        <taxon>Spermatophyta</taxon>
        <taxon>Magnoliopsida</taxon>
        <taxon>eudicotyledons</taxon>
        <taxon>Gunneridae</taxon>
        <taxon>Pentapetalae</taxon>
        <taxon>asterids</taxon>
        <taxon>lamiids</taxon>
        <taxon>Lamiales</taxon>
        <taxon>Orobanchaceae</taxon>
        <taxon>Buchnereae</taxon>
        <taxon>Striga</taxon>
    </lineage>
</organism>
<dbReference type="Proteomes" id="UP000325081">
    <property type="component" value="Unassembled WGS sequence"/>
</dbReference>
<evidence type="ECO:0000313" key="3">
    <source>
        <dbReference type="Proteomes" id="UP000325081"/>
    </source>
</evidence>
<evidence type="ECO:0000256" key="1">
    <source>
        <dbReference type="SAM" id="MobiDB-lite"/>
    </source>
</evidence>
<protein>
    <submittedName>
        <fullName evidence="2">Biotin/lipoyl attachment domain-containing protein</fullName>
    </submittedName>
</protein>
<dbReference type="EMBL" id="BKCP01008515">
    <property type="protein sequence ID" value="GER49170.1"/>
    <property type="molecule type" value="Genomic_DNA"/>
</dbReference>
<gene>
    <name evidence="2" type="ORF">STAS_26393</name>
</gene>
<evidence type="ECO:0000313" key="2">
    <source>
        <dbReference type="EMBL" id="GER49170.1"/>
    </source>
</evidence>
<sequence>MGEEYEDRVDDFVISLNPTNNFTLQSPSPTLTHLLSRRPFLEQLQTERWSLSNVENAMSKWKILRMKQFKPTGWTAERHSGKRVGRRLNGPKETAKLVQEKAEEKASQDKERAKNAQAQEKAKAKWAQA</sequence>
<accession>A0A5A7QVD2</accession>
<comment type="caution">
    <text evidence="2">The sequence shown here is derived from an EMBL/GenBank/DDBJ whole genome shotgun (WGS) entry which is preliminary data.</text>
</comment>
<feature type="region of interest" description="Disordered" evidence="1">
    <location>
        <begin position="73"/>
        <end position="129"/>
    </location>
</feature>
<dbReference type="AlphaFoldDB" id="A0A5A7QVD2"/>
<proteinExistence type="predicted"/>
<reference evidence="3" key="1">
    <citation type="journal article" date="2019" name="Curr. Biol.">
        <title>Genome Sequence of Striga asiatica Provides Insight into the Evolution of Plant Parasitism.</title>
        <authorList>
            <person name="Yoshida S."/>
            <person name="Kim S."/>
            <person name="Wafula E.K."/>
            <person name="Tanskanen J."/>
            <person name="Kim Y.M."/>
            <person name="Honaas L."/>
            <person name="Yang Z."/>
            <person name="Spallek T."/>
            <person name="Conn C.E."/>
            <person name="Ichihashi Y."/>
            <person name="Cheong K."/>
            <person name="Cui S."/>
            <person name="Der J.P."/>
            <person name="Gundlach H."/>
            <person name="Jiao Y."/>
            <person name="Hori C."/>
            <person name="Ishida J.K."/>
            <person name="Kasahara H."/>
            <person name="Kiba T."/>
            <person name="Kim M.S."/>
            <person name="Koo N."/>
            <person name="Laohavisit A."/>
            <person name="Lee Y.H."/>
            <person name="Lumba S."/>
            <person name="McCourt P."/>
            <person name="Mortimer J.C."/>
            <person name="Mutuku J.M."/>
            <person name="Nomura T."/>
            <person name="Sasaki-Sekimoto Y."/>
            <person name="Seto Y."/>
            <person name="Wang Y."/>
            <person name="Wakatake T."/>
            <person name="Sakakibara H."/>
            <person name="Demura T."/>
            <person name="Yamaguchi S."/>
            <person name="Yoneyama K."/>
            <person name="Manabe R.I."/>
            <person name="Nelson D.C."/>
            <person name="Schulman A.H."/>
            <person name="Timko M.P."/>
            <person name="dePamphilis C.W."/>
            <person name="Choi D."/>
            <person name="Shirasu K."/>
        </authorList>
    </citation>
    <scope>NUCLEOTIDE SEQUENCE [LARGE SCALE GENOMIC DNA]</scope>
    <source>
        <strain evidence="3">cv. UVA1</strain>
    </source>
</reference>
<keyword evidence="3" id="KW-1185">Reference proteome</keyword>
<name>A0A5A7QVD2_STRAF</name>